<protein>
    <recommendedName>
        <fullName evidence="1">Glucose/Sorbosone dehydrogenase domain-containing protein</fullName>
    </recommendedName>
</protein>
<evidence type="ECO:0000259" key="1">
    <source>
        <dbReference type="Pfam" id="PF07995"/>
    </source>
</evidence>
<keyword evidence="3" id="KW-1185">Reference proteome</keyword>
<dbReference type="PANTHER" id="PTHR19328">
    <property type="entry name" value="HEDGEHOG-INTERACTING PROTEIN"/>
    <property type="match status" value="1"/>
</dbReference>
<gene>
    <name evidence="2" type="ORF">GBA65_03245</name>
</gene>
<reference evidence="2 3" key="1">
    <citation type="submission" date="2019-10" db="EMBL/GenBank/DDBJ databases">
        <title>Rubrobacter sp nov SCSIO 52915 isolated from a deep-sea sediment in the South China Sea.</title>
        <authorList>
            <person name="Chen R.W."/>
        </authorList>
    </citation>
    <scope>NUCLEOTIDE SEQUENCE [LARGE SCALE GENOMIC DNA]</scope>
    <source>
        <strain evidence="2 3">SCSIO 52915</strain>
    </source>
</reference>
<dbReference type="PANTHER" id="PTHR19328:SF13">
    <property type="entry name" value="HIPL1 PROTEIN"/>
    <property type="match status" value="1"/>
</dbReference>
<evidence type="ECO:0000313" key="3">
    <source>
        <dbReference type="Proteomes" id="UP000502706"/>
    </source>
</evidence>
<dbReference type="Proteomes" id="UP000502706">
    <property type="component" value="Chromosome"/>
</dbReference>
<dbReference type="KEGG" id="rmar:GBA65_03245"/>
<accession>A0A6G8PT55</accession>
<dbReference type="Gene3D" id="2.120.10.30">
    <property type="entry name" value="TolB, C-terminal domain"/>
    <property type="match status" value="1"/>
</dbReference>
<feature type="domain" description="Glucose/Sorbosone dehydrogenase" evidence="1">
    <location>
        <begin position="52"/>
        <end position="320"/>
    </location>
</feature>
<name>A0A6G8PT55_9ACTN</name>
<dbReference type="InterPro" id="IPR011041">
    <property type="entry name" value="Quinoprot_gluc/sorb_DH_b-prop"/>
</dbReference>
<dbReference type="SUPFAM" id="SSF50952">
    <property type="entry name" value="Soluble quinoprotein glucose dehydrogenase"/>
    <property type="match status" value="1"/>
</dbReference>
<proteinExistence type="predicted"/>
<dbReference type="EMBL" id="CP045121">
    <property type="protein sequence ID" value="QIN77688.1"/>
    <property type="molecule type" value="Genomic_DNA"/>
</dbReference>
<dbReference type="Pfam" id="PF07995">
    <property type="entry name" value="GSDH"/>
    <property type="match status" value="1"/>
</dbReference>
<evidence type="ECO:0000313" key="2">
    <source>
        <dbReference type="EMBL" id="QIN77688.1"/>
    </source>
</evidence>
<dbReference type="AlphaFoldDB" id="A0A6G8PT55"/>
<dbReference type="InterPro" id="IPR012938">
    <property type="entry name" value="Glc/Sorbosone_DH"/>
</dbReference>
<sequence length="400" mass="42688">MCRRLAVAVVLALVAGIVPILLVDAQPASGQAATQTQFTQPGFTDTLVTNVDAPTALAFTPDGRLLITNQQGQLRVYDDDRLLPTPALNISGRVCANSERGLLGVAVDREFAANRYVYLYYTANTGSRCVNRVSRFVLGNDNVARDERILLNNMYSGTNHNAGDVKVGKDGLIYASIGDGGRPRDARNKSVLLGKVLRVARDGSIPASNPYRGSGTARCGANGQASPGVKCQEIFASGFRNPFRMGFDPNYASTRFFVNDVGQTKWEEVNLARAGADYGWDLREGPCAKDSYTVGCGAAPAGLTNPIYSYKHSTNCSSITGGVVLPNGSWPGAVNSSYLFGDFVCGRIFKLTQTSTGFKPSTFAYNMEGGGPVALTFGPDNALYYTTYAGGGIHRISHNP</sequence>
<dbReference type="InterPro" id="IPR011042">
    <property type="entry name" value="6-blade_b-propeller_TolB-like"/>
</dbReference>
<organism evidence="2 3">
    <name type="scientific">Rubrobacter marinus</name>
    <dbReference type="NCBI Taxonomy" id="2653852"/>
    <lineage>
        <taxon>Bacteria</taxon>
        <taxon>Bacillati</taxon>
        <taxon>Actinomycetota</taxon>
        <taxon>Rubrobacteria</taxon>
        <taxon>Rubrobacterales</taxon>
        <taxon>Rubrobacteraceae</taxon>
        <taxon>Rubrobacter</taxon>
    </lineage>
</organism>